<evidence type="ECO:0000256" key="2">
    <source>
        <dbReference type="ARBA" id="ARBA00007365"/>
    </source>
</evidence>
<dbReference type="EMBL" id="CP110230">
    <property type="protein sequence ID" value="UZD41042.1"/>
    <property type="molecule type" value="Genomic_DNA"/>
</dbReference>
<dbReference type="GO" id="GO:0003755">
    <property type="term" value="F:peptidyl-prolyl cis-trans isomerase activity"/>
    <property type="evidence" value="ECO:0007669"/>
    <property type="project" value="UniProtKB-KW"/>
</dbReference>
<dbReference type="PROSITE" id="PS50059">
    <property type="entry name" value="FKBP_PPIASE"/>
    <property type="match status" value="1"/>
</dbReference>
<proteinExistence type="inferred from homology"/>
<dbReference type="Gene3D" id="3.10.50.40">
    <property type="match status" value="1"/>
</dbReference>
<gene>
    <name evidence="9" type="ORF">OL231_00485</name>
</gene>
<dbReference type="InterPro" id="IPR046357">
    <property type="entry name" value="PPIase_dom_sf"/>
</dbReference>
<evidence type="ECO:0000259" key="7">
    <source>
        <dbReference type="PROSITE" id="PS50059"/>
    </source>
</evidence>
<evidence type="ECO:0000256" key="3">
    <source>
        <dbReference type="ARBA" id="ARBA00013194"/>
    </source>
</evidence>
<dbReference type="PROSITE" id="PS50072">
    <property type="entry name" value="CSA_PPIASE_2"/>
    <property type="match status" value="1"/>
</dbReference>
<accession>A0AA46WBC4</accession>
<dbReference type="PANTHER" id="PTHR45625:SF4">
    <property type="entry name" value="PEPTIDYLPROLYL ISOMERASE DOMAIN AND WD REPEAT-CONTAINING PROTEIN 1"/>
    <property type="match status" value="1"/>
</dbReference>
<evidence type="ECO:0000256" key="4">
    <source>
        <dbReference type="ARBA" id="ARBA00023110"/>
    </source>
</evidence>
<dbReference type="PROSITE" id="PS00170">
    <property type="entry name" value="CSA_PPIASE_1"/>
    <property type="match status" value="1"/>
</dbReference>
<comment type="similarity">
    <text evidence="2">Belongs to the cyclophilin-type PPIase family.</text>
</comment>
<organism evidence="9 10">
    <name type="scientific">Capnocytophaga ochracea</name>
    <dbReference type="NCBI Taxonomy" id="1018"/>
    <lineage>
        <taxon>Bacteria</taxon>
        <taxon>Pseudomonadati</taxon>
        <taxon>Bacteroidota</taxon>
        <taxon>Flavobacteriia</taxon>
        <taxon>Flavobacteriales</taxon>
        <taxon>Flavobacteriaceae</taxon>
        <taxon>Capnocytophaga</taxon>
    </lineage>
</organism>
<keyword evidence="5 6" id="KW-0413">Isomerase</keyword>
<dbReference type="InterPro" id="IPR029000">
    <property type="entry name" value="Cyclophilin-like_dom_sf"/>
</dbReference>
<dbReference type="InterPro" id="IPR002130">
    <property type="entry name" value="Cyclophilin-type_PPIase_dom"/>
</dbReference>
<dbReference type="SUPFAM" id="SSF54534">
    <property type="entry name" value="FKBP-like"/>
    <property type="match status" value="1"/>
</dbReference>
<dbReference type="SUPFAM" id="SSF50891">
    <property type="entry name" value="Cyclophilin-like"/>
    <property type="match status" value="1"/>
</dbReference>
<dbReference type="Pfam" id="PF00160">
    <property type="entry name" value="Pro_isomerase"/>
    <property type="match status" value="1"/>
</dbReference>
<dbReference type="PROSITE" id="PS51257">
    <property type="entry name" value="PROKAR_LIPOPROTEIN"/>
    <property type="match status" value="1"/>
</dbReference>
<comment type="catalytic activity">
    <reaction evidence="1 6">
        <text>[protein]-peptidylproline (omega=180) = [protein]-peptidylproline (omega=0)</text>
        <dbReference type="Rhea" id="RHEA:16237"/>
        <dbReference type="Rhea" id="RHEA-COMP:10747"/>
        <dbReference type="Rhea" id="RHEA-COMP:10748"/>
        <dbReference type="ChEBI" id="CHEBI:83833"/>
        <dbReference type="ChEBI" id="CHEBI:83834"/>
        <dbReference type="EC" id="5.2.1.8"/>
    </reaction>
</comment>
<name>A0AA46WBC4_CAPOC</name>
<dbReference type="CDD" id="cd00317">
    <property type="entry name" value="cyclophilin"/>
    <property type="match status" value="1"/>
</dbReference>
<dbReference type="PRINTS" id="PR00153">
    <property type="entry name" value="CSAPPISMRASE"/>
</dbReference>
<keyword evidence="4 6" id="KW-0697">Rotamase</keyword>
<dbReference type="InterPro" id="IPR044666">
    <property type="entry name" value="Cyclophilin_A-like"/>
</dbReference>
<dbReference type="PANTHER" id="PTHR45625">
    <property type="entry name" value="PEPTIDYL-PROLYL CIS-TRANS ISOMERASE-RELATED"/>
    <property type="match status" value="1"/>
</dbReference>
<reference evidence="9" key="1">
    <citation type="submission" date="2022-10" db="EMBL/GenBank/DDBJ databases">
        <title>Complete genome sequence of Capnocytophaga ochracea KCOM 2812 isolated from actinomycosis lesion.</title>
        <authorList>
            <person name="Kook J.-K."/>
            <person name="Park S.-N."/>
            <person name="Lim Y.K."/>
        </authorList>
    </citation>
    <scope>NUCLEOTIDE SEQUENCE</scope>
    <source>
        <strain evidence="9">KCOM 28121</strain>
    </source>
</reference>
<evidence type="ECO:0000256" key="5">
    <source>
        <dbReference type="ARBA" id="ARBA00023235"/>
    </source>
</evidence>
<dbReference type="Gene3D" id="2.40.100.10">
    <property type="entry name" value="Cyclophilin-like"/>
    <property type="match status" value="1"/>
</dbReference>
<evidence type="ECO:0000259" key="8">
    <source>
        <dbReference type="PROSITE" id="PS50072"/>
    </source>
</evidence>
<evidence type="ECO:0000313" key="9">
    <source>
        <dbReference type="EMBL" id="UZD41042.1"/>
    </source>
</evidence>
<protein>
    <recommendedName>
        <fullName evidence="3 6">peptidylprolyl isomerase</fullName>
        <ecNumber evidence="3 6">5.2.1.8</ecNumber>
    </recommendedName>
</protein>
<feature type="domain" description="PPIase FKBP-type" evidence="7">
    <location>
        <begin position="269"/>
        <end position="375"/>
    </location>
</feature>
<evidence type="ECO:0000256" key="1">
    <source>
        <dbReference type="ARBA" id="ARBA00000971"/>
    </source>
</evidence>
<dbReference type="RefSeq" id="WP_264860517.1">
    <property type="nucleotide sequence ID" value="NZ_CP110230.1"/>
</dbReference>
<dbReference type="GO" id="GO:0006457">
    <property type="term" value="P:protein folding"/>
    <property type="evidence" value="ECO:0007669"/>
    <property type="project" value="InterPro"/>
</dbReference>
<evidence type="ECO:0000313" key="10">
    <source>
        <dbReference type="Proteomes" id="UP001163262"/>
    </source>
</evidence>
<dbReference type="InterPro" id="IPR001179">
    <property type="entry name" value="PPIase_FKBP_dom"/>
</dbReference>
<dbReference type="Pfam" id="PF00254">
    <property type="entry name" value="FKBP_C"/>
    <property type="match status" value="1"/>
</dbReference>
<dbReference type="Proteomes" id="UP001163262">
    <property type="component" value="Chromosome"/>
</dbReference>
<feature type="domain" description="PPIase cyclophilin-type" evidence="8">
    <location>
        <begin position="42"/>
        <end position="194"/>
    </location>
</feature>
<evidence type="ECO:0000256" key="6">
    <source>
        <dbReference type="PROSITE-ProRule" id="PRU00277"/>
    </source>
</evidence>
<dbReference type="AlphaFoldDB" id="A0AA46WBC4"/>
<dbReference type="EC" id="5.2.1.8" evidence="3 6"/>
<sequence length="376" mass="41698">MRRLNFIALLSAMFVFFSCNSQKKAYKDLGDGLFADIETTQGNIIVKLNYKETPVTVANFVTLAEGKNTFVKAEYKGKPFYNGTIFHRVIKDFMIQGGDPTGTGMGEPGYRFEDEIVPTLKHDKKGILSMANAGPATNGSQFFITQVPTPHLDGRHTVFGETVKGLEVIDAIANTKTVMNDKPEKDIKINKITIIANGKDAKNFNAVKVFEDYFKEINKREREKEAKTKAAAAKFLEEVKVQEPQAKALPSGVKIFKLVDGKGKQPNHTHQVMVNYAGYLKNGTLFDSNVKEIEEAYGKYDSLREQQGGYQAFPMPYNTSAQLIPGFRDALLTMKVGDKIRVFIPAALGYGERGAGDVIPPNSDLIFDIEITDIAK</sequence>
<dbReference type="InterPro" id="IPR020892">
    <property type="entry name" value="Cyclophilin-type_PPIase_CS"/>
</dbReference>